<evidence type="ECO:0000313" key="5">
    <source>
        <dbReference type="EMBL" id="QDU68749.1"/>
    </source>
</evidence>
<sequence length="199" mass="21836">MSDQQQSIESAKTEDSIALTQLLARASAGDAEAASQAIPVVYGKLLDLSRAILRSPDPAQTLSASDIAQEVYLRLFGASPKQWTDRAHFFRSAAKACRSVIVDDARARRALKREGPNGARIPEELVPAIDRLPPEERLALEEAMTGLASVDHNAHEVAQLRIYLGFSVVEVGQALTRSDRSVRRDWGFADSWLRDKLGN</sequence>
<dbReference type="AlphaFoldDB" id="A0A518BP46"/>
<dbReference type="Proteomes" id="UP000316921">
    <property type="component" value="Chromosome"/>
</dbReference>
<dbReference type="GO" id="GO:0016987">
    <property type="term" value="F:sigma factor activity"/>
    <property type="evidence" value="ECO:0007669"/>
    <property type="project" value="UniProtKB-KW"/>
</dbReference>
<organism evidence="5 6">
    <name type="scientific">Engelhardtia mirabilis</name>
    <dbReference type="NCBI Taxonomy" id="2528011"/>
    <lineage>
        <taxon>Bacteria</taxon>
        <taxon>Pseudomonadati</taxon>
        <taxon>Planctomycetota</taxon>
        <taxon>Planctomycetia</taxon>
        <taxon>Planctomycetia incertae sedis</taxon>
        <taxon>Engelhardtia</taxon>
    </lineage>
</organism>
<dbReference type="PANTHER" id="PTHR43133">
    <property type="entry name" value="RNA POLYMERASE ECF-TYPE SIGMA FACTO"/>
    <property type="match status" value="1"/>
</dbReference>
<evidence type="ECO:0000256" key="3">
    <source>
        <dbReference type="ARBA" id="ARBA00023163"/>
    </source>
</evidence>
<dbReference type="KEGG" id="pbap:Pla133_38520"/>
<dbReference type="PANTHER" id="PTHR43133:SF39">
    <property type="entry name" value="SIMILAR TO RNA POLYMERASE SIGMA-E FACTOR"/>
    <property type="match status" value="1"/>
</dbReference>
<gene>
    <name evidence="5" type="ORF">Pla133_38520</name>
</gene>
<evidence type="ECO:0000256" key="1">
    <source>
        <dbReference type="ARBA" id="ARBA00023015"/>
    </source>
</evidence>
<evidence type="ECO:0000313" key="6">
    <source>
        <dbReference type="Proteomes" id="UP000316921"/>
    </source>
</evidence>
<keyword evidence="2" id="KW-0731">Sigma factor</keyword>
<proteinExistence type="predicted"/>
<reference evidence="5 6" key="1">
    <citation type="submission" date="2019-02" db="EMBL/GenBank/DDBJ databases">
        <title>Deep-cultivation of Planctomycetes and their phenomic and genomic characterization uncovers novel biology.</title>
        <authorList>
            <person name="Wiegand S."/>
            <person name="Jogler M."/>
            <person name="Boedeker C."/>
            <person name="Pinto D."/>
            <person name="Vollmers J."/>
            <person name="Rivas-Marin E."/>
            <person name="Kohn T."/>
            <person name="Peeters S.H."/>
            <person name="Heuer A."/>
            <person name="Rast P."/>
            <person name="Oberbeckmann S."/>
            <person name="Bunk B."/>
            <person name="Jeske O."/>
            <person name="Meyerdierks A."/>
            <person name="Storesund J.E."/>
            <person name="Kallscheuer N."/>
            <person name="Luecker S."/>
            <person name="Lage O.M."/>
            <person name="Pohl T."/>
            <person name="Merkel B.J."/>
            <person name="Hornburger P."/>
            <person name="Mueller R.-W."/>
            <person name="Bruemmer F."/>
            <person name="Labrenz M."/>
            <person name="Spormann A.M."/>
            <person name="Op den Camp H."/>
            <person name="Overmann J."/>
            <person name="Amann R."/>
            <person name="Jetten M.S.M."/>
            <person name="Mascher T."/>
            <person name="Medema M.H."/>
            <person name="Devos D.P."/>
            <person name="Kaster A.-K."/>
            <person name="Ovreas L."/>
            <person name="Rohde M."/>
            <person name="Galperin M.Y."/>
            <person name="Jogler C."/>
        </authorList>
    </citation>
    <scope>NUCLEOTIDE SEQUENCE [LARGE SCALE GENOMIC DNA]</scope>
    <source>
        <strain evidence="5 6">Pla133</strain>
    </source>
</reference>
<dbReference type="Gene3D" id="1.10.1740.10">
    <property type="match status" value="1"/>
</dbReference>
<dbReference type="NCBIfam" id="TIGR02999">
    <property type="entry name" value="Sig-70_X6"/>
    <property type="match status" value="1"/>
</dbReference>
<dbReference type="GO" id="GO:0006352">
    <property type="term" value="P:DNA-templated transcription initiation"/>
    <property type="evidence" value="ECO:0007669"/>
    <property type="project" value="InterPro"/>
</dbReference>
<dbReference type="InterPro" id="IPR013325">
    <property type="entry name" value="RNA_pol_sigma_r2"/>
</dbReference>
<dbReference type="InterPro" id="IPR053812">
    <property type="entry name" value="HTH_Sigma70_ECF-like"/>
</dbReference>
<keyword evidence="6" id="KW-1185">Reference proteome</keyword>
<evidence type="ECO:0000256" key="2">
    <source>
        <dbReference type="ARBA" id="ARBA00023082"/>
    </source>
</evidence>
<dbReference type="EMBL" id="CP036287">
    <property type="protein sequence ID" value="QDU68749.1"/>
    <property type="molecule type" value="Genomic_DNA"/>
</dbReference>
<dbReference type="Pfam" id="PF07638">
    <property type="entry name" value="Sigma70_ECF"/>
    <property type="match status" value="1"/>
</dbReference>
<feature type="domain" description="RNA polymerase sigma-70 ECF-like HTH" evidence="4">
    <location>
        <begin position="19"/>
        <end position="197"/>
    </location>
</feature>
<name>A0A518BP46_9BACT</name>
<keyword evidence="1" id="KW-0805">Transcription regulation</keyword>
<accession>A0A518BP46</accession>
<evidence type="ECO:0000259" key="4">
    <source>
        <dbReference type="Pfam" id="PF07638"/>
    </source>
</evidence>
<protein>
    <submittedName>
        <fullName evidence="5">RNA polymerase sigma factor SigD</fullName>
    </submittedName>
</protein>
<dbReference type="SUPFAM" id="SSF88946">
    <property type="entry name" value="Sigma2 domain of RNA polymerase sigma factors"/>
    <property type="match status" value="1"/>
</dbReference>
<dbReference type="RefSeq" id="WP_419191715.1">
    <property type="nucleotide sequence ID" value="NZ_CP036287.1"/>
</dbReference>
<dbReference type="InterPro" id="IPR039425">
    <property type="entry name" value="RNA_pol_sigma-70-like"/>
</dbReference>
<keyword evidence="3" id="KW-0804">Transcription</keyword>
<dbReference type="InterPro" id="IPR011517">
    <property type="entry name" value="RNA_pol_sigma70_ECF-like"/>
</dbReference>